<reference evidence="1 2" key="1">
    <citation type="submission" date="2024-07" db="EMBL/GenBank/DDBJ databases">
        <title>Section-level genome sequencing and comparative genomics of Aspergillus sections Usti and Cavernicolus.</title>
        <authorList>
            <consortium name="Lawrence Berkeley National Laboratory"/>
            <person name="Nybo J.L."/>
            <person name="Vesth T.C."/>
            <person name="Theobald S."/>
            <person name="Frisvad J.C."/>
            <person name="Larsen T.O."/>
            <person name="Kjaerboelling I."/>
            <person name="Rothschild-Mancinelli K."/>
            <person name="Lyhne E.K."/>
            <person name="Kogle M.E."/>
            <person name="Barry K."/>
            <person name="Clum A."/>
            <person name="Na H."/>
            <person name="Ledsgaard L."/>
            <person name="Lin J."/>
            <person name="Lipzen A."/>
            <person name="Kuo A."/>
            <person name="Riley R."/>
            <person name="Mondo S."/>
            <person name="LaButti K."/>
            <person name="Haridas S."/>
            <person name="Pangalinan J."/>
            <person name="Salamov A.A."/>
            <person name="Simmons B.A."/>
            <person name="Magnuson J.K."/>
            <person name="Chen J."/>
            <person name="Drula E."/>
            <person name="Henrissat B."/>
            <person name="Wiebenga A."/>
            <person name="Lubbers R.J."/>
            <person name="Gomes A.C."/>
            <person name="Makela M.R."/>
            <person name="Stajich J."/>
            <person name="Grigoriev I.V."/>
            <person name="Mortensen U.H."/>
            <person name="De vries R.P."/>
            <person name="Baker S.E."/>
            <person name="Andersen M.R."/>
        </authorList>
    </citation>
    <scope>NUCLEOTIDE SEQUENCE [LARGE SCALE GENOMIC DNA]</scope>
    <source>
        <strain evidence="1 2">CBS 600.67</strain>
    </source>
</reference>
<protein>
    <submittedName>
        <fullName evidence="1">Uncharacterized protein</fullName>
    </submittedName>
</protein>
<gene>
    <name evidence="1" type="ORF">BDW59DRAFT_158413</name>
</gene>
<dbReference type="Proteomes" id="UP001610335">
    <property type="component" value="Unassembled WGS sequence"/>
</dbReference>
<organism evidence="1 2">
    <name type="scientific">Aspergillus cavernicola</name>
    <dbReference type="NCBI Taxonomy" id="176166"/>
    <lineage>
        <taxon>Eukaryota</taxon>
        <taxon>Fungi</taxon>
        <taxon>Dikarya</taxon>
        <taxon>Ascomycota</taxon>
        <taxon>Pezizomycotina</taxon>
        <taxon>Eurotiomycetes</taxon>
        <taxon>Eurotiomycetidae</taxon>
        <taxon>Eurotiales</taxon>
        <taxon>Aspergillaceae</taxon>
        <taxon>Aspergillus</taxon>
        <taxon>Aspergillus subgen. Nidulantes</taxon>
    </lineage>
</organism>
<name>A0ABR4IRW2_9EURO</name>
<sequence>MRSITGGSQCYYSRHRWDISGDDLVEITRECTIQVSKLVNLSIDYPPIQLVANGINLVSCGPEFLLDVTQLPRGLPFAVFILREQASNSFHSIVDAAIHQLTVAYRTVHELVSIKILQRKEDLTKKRQATEKELHLIPSLVLEEVAGSRAGD</sequence>
<dbReference type="EMBL" id="JBFXLS010000012">
    <property type="protein sequence ID" value="KAL2830499.1"/>
    <property type="molecule type" value="Genomic_DNA"/>
</dbReference>
<accession>A0ABR4IRW2</accession>
<comment type="caution">
    <text evidence="1">The sequence shown here is derived from an EMBL/GenBank/DDBJ whole genome shotgun (WGS) entry which is preliminary data.</text>
</comment>
<proteinExistence type="predicted"/>
<keyword evidence="2" id="KW-1185">Reference proteome</keyword>
<evidence type="ECO:0000313" key="2">
    <source>
        <dbReference type="Proteomes" id="UP001610335"/>
    </source>
</evidence>
<evidence type="ECO:0000313" key="1">
    <source>
        <dbReference type="EMBL" id="KAL2830499.1"/>
    </source>
</evidence>